<keyword evidence="2" id="KW-1185">Reference proteome</keyword>
<evidence type="ECO:0000313" key="2">
    <source>
        <dbReference type="Proteomes" id="UP000192408"/>
    </source>
</evidence>
<protein>
    <submittedName>
        <fullName evidence="1">Predicted nucleic acid-binding protein, contains PIN domain</fullName>
    </submittedName>
</protein>
<reference evidence="2" key="1">
    <citation type="submission" date="2017-04" db="EMBL/GenBank/DDBJ databases">
        <authorList>
            <person name="Varghese N."/>
            <person name="Submissions S."/>
        </authorList>
    </citation>
    <scope>NUCLEOTIDE SEQUENCE [LARGE SCALE GENOMIC DNA]</scope>
    <source>
        <strain evidence="2">DSM 23072</strain>
    </source>
</reference>
<dbReference type="SUPFAM" id="SSF88723">
    <property type="entry name" value="PIN domain-like"/>
    <property type="match status" value="1"/>
</dbReference>
<organism evidence="1 2">
    <name type="scientific">Pasteurella testudinis DSM 23072</name>
    <dbReference type="NCBI Taxonomy" id="1122938"/>
    <lineage>
        <taxon>Bacteria</taxon>
        <taxon>Pseudomonadati</taxon>
        <taxon>Pseudomonadota</taxon>
        <taxon>Gammaproteobacteria</taxon>
        <taxon>Pasteurellales</taxon>
        <taxon>Pasteurellaceae</taxon>
        <taxon>Pasteurella</taxon>
    </lineage>
</organism>
<dbReference type="Proteomes" id="UP000192408">
    <property type="component" value="Unassembled WGS sequence"/>
</dbReference>
<dbReference type="AlphaFoldDB" id="A0A1W1UFT4"/>
<dbReference type="RefSeq" id="WP_208610876.1">
    <property type="nucleotide sequence ID" value="NZ_FWWV01000002.1"/>
</dbReference>
<sequence length="84" mass="9702">MYLLDTNVISELRKIGDGKADLNVVNWFASVKAEHLYLSVITVLELEEGIMRIERKDTAQGQKLRTWLENQVRSFFQGAFCQLI</sequence>
<dbReference type="InterPro" id="IPR029060">
    <property type="entry name" value="PIN-like_dom_sf"/>
</dbReference>
<name>A0A1W1UFT4_9PAST</name>
<evidence type="ECO:0000313" key="1">
    <source>
        <dbReference type="EMBL" id="SMB79946.1"/>
    </source>
</evidence>
<proteinExistence type="predicted"/>
<accession>A0A1W1UFT4</accession>
<dbReference type="STRING" id="1122938.SAMN05660772_00498"/>
<dbReference type="EMBL" id="FWWV01000002">
    <property type="protein sequence ID" value="SMB79946.1"/>
    <property type="molecule type" value="Genomic_DNA"/>
</dbReference>
<dbReference type="Gene3D" id="3.40.50.1010">
    <property type="entry name" value="5'-nuclease"/>
    <property type="match status" value="1"/>
</dbReference>
<gene>
    <name evidence="1" type="ORF">SAMN05660772_00498</name>
</gene>